<keyword evidence="1" id="KW-1133">Transmembrane helix</keyword>
<keyword evidence="1" id="KW-0812">Transmembrane</keyword>
<accession>A0ABR1MR74</accession>
<name>A0ABR1MR74_9PEZI</name>
<proteinExistence type="predicted"/>
<evidence type="ECO:0000313" key="3">
    <source>
        <dbReference type="Proteomes" id="UP001365128"/>
    </source>
</evidence>
<keyword evidence="1" id="KW-0472">Membrane</keyword>
<dbReference type="EMBL" id="JBBPDW010000001">
    <property type="protein sequence ID" value="KAK7556943.1"/>
    <property type="molecule type" value="Genomic_DNA"/>
</dbReference>
<comment type="caution">
    <text evidence="2">The sequence shown here is derived from an EMBL/GenBank/DDBJ whole genome shotgun (WGS) entry which is preliminary data.</text>
</comment>
<evidence type="ECO:0000256" key="1">
    <source>
        <dbReference type="SAM" id="Phobius"/>
    </source>
</evidence>
<keyword evidence="3" id="KW-1185">Reference proteome</keyword>
<sequence>MPFYAMLPFYSWTGPPVPRGSSQWLSPVPCCQCLVVASTSRAARRTTNRYFGRDRVHVTASSLNLVPTQWPKDFASHIGPGSTVLLCLYGFTAILSRNEKHAPSAADLIRFGKLHESKRRPCVTWSLWLLFAHLACHDGFLVVVVVVVVACWALKQTRIPWKNIKAAAQYYKLSLGDTTEYSSTEDA</sequence>
<evidence type="ECO:0000313" key="2">
    <source>
        <dbReference type="EMBL" id="KAK7556943.1"/>
    </source>
</evidence>
<feature type="transmembrane region" description="Helical" evidence="1">
    <location>
        <begin position="125"/>
        <end position="154"/>
    </location>
</feature>
<protein>
    <submittedName>
        <fullName evidence="2">Uncharacterized protein</fullName>
    </submittedName>
</protein>
<organism evidence="2 3">
    <name type="scientific">Phyllosticta citricarpa</name>
    <dbReference type="NCBI Taxonomy" id="55181"/>
    <lineage>
        <taxon>Eukaryota</taxon>
        <taxon>Fungi</taxon>
        <taxon>Dikarya</taxon>
        <taxon>Ascomycota</taxon>
        <taxon>Pezizomycotina</taxon>
        <taxon>Dothideomycetes</taxon>
        <taxon>Dothideomycetes incertae sedis</taxon>
        <taxon>Botryosphaeriales</taxon>
        <taxon>Phyllostictaceae</taxon>
        <taxon>Phyllosticta</taxon>
    </lineage>
</organism>
<dbReference type="Proteomes" id="UP001365128">
    <property type="component" value="Unassembled WGS sequence"/>
</dbReference>
<gene>
    <name evidence="2" type="ORF">IWX46DRAFT_24884</name>
</gene>
<reference evidence="2 3" key="1">
    <citation type="submission" date="2024-04" db="EMBL/GenBank/DDBJ databases">
        <title>Phyllosticta paracitricarpa is synonymous to the EU quarantine fungus P. citricarpa based on phylogenomic analyses.</title>
        <authorList>
            <consortium name="Lawrence Berkeley National Laboratory"/>
            <person name="Van Ingen-Buijs V.A."/>
            <person name="Van Westerhoven A.C."/>
            <person name="Haridas S."/>
            <person name="Skiadas P."/>
            <person name="Martin F."/>
            <person name="Groenewald J.Z."/>
            <person name="Crous P.W."/>
            <person name="Seidl M.F."/>
        </authorList>
    </citation>
    <scope>NUCLEOTIDE SEQUENCE [LARGE SCALE GENOMIC DNA]</scope>
    <source>
        <strain evidence="2 3">CBS 122670</strain>
    </source>
</reference>